<dbReference type="InterPro" id="IPR036890">
    <property type="entry name" value="HATPase_C_sf"/>
</dbReference>
<keyword evidence="8" id="KW-1133">Transmembrane helix</keyword>
<dbReference type="Pfam" id="PF02518">
    <property type="entry name" value="HATPase_c"/>
    <property type="match status" value="1"/>
</dbReference>
<gene>
    <name evidence="11" type="ORF">DDZ15_07770</name>
</gene>
<evidence type="ECO:0000256" key="6">
    <source>
        <dbReference type="PROSITE-ProRule" id="PRU00339"/>
    </source>
</evidence>
<dbReference type="CDD" id="cd00082">
    <property type="entry name" value="HisKA"/>
    <property type="match status" value="1"/>
</dbReference>
<keyword evidence="5" id="KW-0418">Kinase</keyword>
<dbReference type="Pfam" id="PF00512">
    <property type="entry name" value="HisKA"/>
    <property type="match status" value="1"/>
</dbReference>
<dbReference type="Gene3D" id="1.10.287.130">
    <property type="match status" value="1"/>
</dbReference>
<keyword evidence="3" id="KW-0597">Phosphoprotein</keyword>
<dbReference type="Proteomes" id="UP000245533">
    <property type="component" value="Unassembled WGS sequence"/>
</dbReference>
<dbReference type="SMART" id="SM00388">
    <property type="entry name" value="HisKA"/>
    <property type="match status" value="1"/>
</dbReference>
<evidence type="ECO:0000256" key="2">
    <source>
        <dbReference type="ARBA" id="ARBA00012438"/>
    </source>
</evidence>
<dbReference type="Gene3D" id="1.25.40.10">
    <property type="entry name" value="Tetratricopeptide repeat domain"/>
    <property type="match status" value="2"/>
</dbReference>
<dbReference type="PANTHER" id="PTHR43047:SF72">
    <property type="entry name" value="OSMOSENSING HISTIDINE PROTEIN KINASE SLN1"/>
    <property type="match status" value="1"/>
</dbReference>
<dbReference type="GO" id="GO:0000155">
    <property type="term" value="F:phosphorelay sensor kinase activity"/>
    <property type="evidence" value="ECO:0007669"/>
    <property type="project" value="InterPro"/>
</dbReference>
<sequence length="690" mass="78409">MAFWYKKPCLYKYKIYMVSKNLLIAAVLTLQFMPGICLAGDDPLEPADQEKTGQYYIYNADTETFSAVPQTEEGVDSLLTLSAELHDKNSRLSFISAREALLLSESISYTDGRARALNMVANKYLDFGDYEHALQHYLQAMELENELGNRERAAALMNNIALVHLEQKNYERAADFLSSSITLHGEIGLGDQVYLMLNNLGVIQRRQGNYDEALSHFRESQQQALDVASDTLVHMVATLNIGNTLRNMGELDEAIGYLLKANQYFDRNELTLHQITSYLFLGQLYLDRRETETAIEYAAKSLELSTGENQRERIKDAHELLASIHELEGDMQRAYEHFTLYHQYSDTLYNIQKSNLLQEMQTRFDVEQKNRDLELLSKEFALQEASIAQQDQIRKSLIAGIVLLFVIASLLIYMNRQKKRGNKLLKKRREEIARQNAKLADLNKEKDEFLSIIAHDLRNPVTVVKTAVELIETEENPTQKNLEEYTDLIHISTDRMMNLLNNLLDVQSMGHTKSRSLRMQKLDVDDLLEESLTHYRRSASAKEITINRHSEGEEAVIMGDEGIFVRIMDNLISNAIKYSPMGSDVSIHRKTFEDRIRISVIDQGPGISAEEREKLFGKFSKLSSKPTGNEKSTGLGLYIVKKLVRSMDGFVGCISKEGEGSEFYVEFSVAGTGDPENLNVPAGNLNENVT</sequence>
<dbReference type="SUPFAM" id="SSF47384">
    <property type="entry name" value="Homodimeric domain of signal transducing histidine kinase"/>
    <property type="match status" value="1"/>
</dbReference>
<proteinExistence type="predicted"/>
<dbReference type="EMBL" id="QGGB01000006">
    <property type="protein sequence ID" value="PWN06416.1"/>
    <property type="molecule type" value="Genomic_DNA"/>
</dbReference>
<evidence type="ECO:0000313" key="12">
    <source>
        <dbReference type="Proteomes" id="UP000245533"/>
    </source>
</evidence>
<name>A0A316U0U9_9BACT</name>
<dbReference type="CDD" id="cd00075">
    <property type="entry name" value="HATPase"/>
    <property type="match status" value="1"/>
</dbReference>
<dbReference type="AlphaFoldDB" id="A0A316U0U9"/>
<feature type="signal peptide" evidence="9">
    <location>
        <begin position="1"/>
        <end position="39"/>
    </location>
</feature>
<feature type="repeat" description="TPR" evidence="6">
    <location>
        <begin position="114"/>
        <end position="147"/>
    </location>
</feature>
<evidence type="ECO:0000256" key="8">
    <source>
        <dbReference type="SAM" id="Phobius"/>
    </source>
</evidence>
<dbReference type="SMART" id="SM00028">
    <property type="entry name" value="TPR"/>
    <property type="match status" value="5"/>
</dbReference>
<evidence type="ECO:0000256" key="9">
    <source>
        <dbReference type="SAM" id="SignalP"/>
    </source>
</evidence>
<dbReference type="Pfam" id="PF13424">
    <property type="entry name" value="TPR_12"/>
    <property type="match status" value="2"/>
</dbReference>
<dbReference type="InterPro" id="IPR005467">
    <property type="entry name" value="His_kinase_dom"/>
</dbReference>
<dbReference type="PRINTS" id="PR00344">
    <property type="entry name" value="BCTRLSENSOR"/>
</dbReference>
<evidence type="ECO:0000256" key="4">
    <source>
        <dbReference type="ARBA" id="ARBA00022679"/>
    </source>
</evidence>
<evidence type="ECO:0000313" key="11">
    <source>
        <dbReference type="EMBL" id="PWN06416.1"/>
    </source>
</evidence>
<dbReference type="EC" id="2.7.13.3" evidence="2"/>
<protein>
    <recommendedName>
        <fullName evidence="2">histidine kinase</fullName>
        <ecNumber evidence="2">2.7.13.3</ecNumber>
    </recommendedName>
</protein>
<keyword evidence="8" id="KW-0472">Membrane</keyword>
<dbReference type="GO" id="GO:0009927">
    <property type="term" value="F:histidine phosphotransfer kinase activity"/>
    <property type="evidence" value="ECO:0007669"/>
    <property type="project" value="TreeGrafter"/>
</dbReference>
<dbReference type="InterPro" id="IPR003661">
    <property type="entry name" value="HisK_dim/P_dom"/>
</dbReference>
<dbReference type="Pfam" id="PF13181">
    <property type="entry name" value="TPR_8"/>
    <property type="match status" value="1"/>
</dbReference>
<dbReference type="PANTHER" id="PTHR43047">
    <property type="entry name" value="TWO-COMPONENT HISTIDINE PROTEIN KINASE"/>
    <property type="match status" value="1"/>
</dbReference>
<comment type="caution">
    <text evidence="11">The sequence shown here is derived from an EMBL/GenBank/DDBJ whole genome shotgun (WGS) entry which is preliminary data.</text>
</comment>
<accession>A0A316U0U9</accession>
<dbReference type="PROSITE" id="PS50109">
    <property type="entry name" value="HIS_KIN"/>
    <property type="match status" value="1"/>
</dbReference>
<dbReference type="FunFam" id="3.30.565.10:FF:000006">
    <property type="entry name" value="Sensor histidine kinase WalK"/>
    <property type="match status" value="1"/>
</dbReference>
<evidence type="ECO:0000256" key="7">
    <source>
        <dbReference type="SAM" id="Coils"/>
    </source>
</evidence>
<feature type="domain" description="Histidine kinase" evidence="10">
    <location>
        <begin position="452"/>
        <end position="671"/>
    </location>
</feature>
<dbReference type="InterPro" id="IPR011990">
    <property type="entry name" value="TPR-like_helical_dom_sf"/>
</dbReference>
<keyword evidence="12" id="KW-1185">Reference proteome</keyword>
<feature type="coiled-coil region" evidence="7">
    <location>
        <begin position="422"/>
        <end position="452"/>
    </location>
</feature>
<dbReference type="InterPro" id="IPR003594">
    <property type="entry name" value="HATPase_dom"/>
</dbReference>
<feature type="repeat" description="TPR" evidence="6">
    <location>
        <begin position="275"/>
        <end position="308"/>
    </location>
</feature>
<organism evidence="11 12">
    <name type="scientific">Rhodohalobacter mucosus</name>
    <dbReference type="NCBI Taxonomy" id="2079485"/>
    <lineage>
        <taxon>Bacteria</taxon>
        <taxon>Pseudomonadati</taxon>
        <taxon>Balneolota</taxon>
        <taxon>Balneolia</taxon>
        <taxon>Balneolales</taxon>
        <taxon>Balneolaceae</taxon>
        <taxon>Rhodohalobacter</taxon>
    </lineage>
</organism>
<dbReference type="SUPFAM" id="SSF55874">
    <property type="entry name" value="ATPase domain of HSP90 chaperone/DNA topoisomerase II/histidine kinase"/>
    <property type="match status" value="1"/>
</dbReference>
<dbReference type="InterPro" id="IPR036097">
    <property type="entry name" value="HisK_dim/P_sf"/>
</dbReference>
<dbReference type="InterPro" id="IPR004358">
    <property type="entry name" value="Sig_transdc_His_kin-like_C"/>
</dbReference>
<comment type="catalytic activity">
    <reaction evidence="1">
        <text>ATP + protein L-histidine = ADP + protein N-phospho-L-histidine.</text>
        <dbReference type="EC" id="2.7.13.3"/>
    </reaction>
</comment>
<dbReference type="SUPFAM" id="SSF48452">
    <property type="entry name" value="TPR-like"/>
    <property type="match status" value="2"/>
</dbReference>
<dbReference type="PROSITE" id="PS50005">
    <property type="entry name" value="TPR"/>
    <property type="match status" value="2"/>
</dbReference>
<dbReference type="InterPro" id="IPR019734">
    <property type="entry name" value="TPR_rpt"/>
</dbReference>
<evidence type="ECO:0000256" key="5">
    <source>
        <dbReference type="ARBA" id="ARBA00022777"/>
    </source>
</evidence>
<evidence type="ECO:0000259" key="10">
    <source>
        <dbReference type="PROSITE" id="PS50109"/>
    </source>
</evidence>
<keyword evidence="9" id="KW-0732">Signal</keyword>
<reference evidence="11 12" key="1">
    <citation type="submission" date="2018-05" db="EMBL/GenBank/DDBJ databases">
        <title>Rhodohalobacter halophilus gen. nov., sp. nov., a moderately halophilic member of the family Balneolaceae.</title>
        <authorList>
            <person name="Liu Z.-W."/>
        </authorList>
    </citation>
    <scope>NUCLEOTIDE SEQUENCE [LARGE SCALE GENOMIC DNA]</scope>
    <source>
        <strain evidence="11 12">8A47</strain>
    </source>
</reference>
<keyword evidence="6" id="KW-0802">TPR repeat</keyword>
<keyword evidence="8" id="KW-0812">Transmembrane</keyword>
<keyword evidence="4" id="KW-0808">Transferase</keyword>
<dbReference type="GO" id="GO:0005886">
    <property type="term" value="C:plasma membrane"/>
    <property type="evidence" value="ECO:0007669"/>
    <property type="project" value="TreeGrafter"/>
</dbReference>
<evidence type="ECO:0000256" key="1">
    <source>
        <dbReference type="ARBA" id="ARBA00000085"/>
    </source>
</evidence>
<keyword evidence="7" id="KW-0175">Coiled coil</keyword>
<feature type="transmembrane region" description="Helical" evidence="8">
    <location>
        <begin position="396"/>
        <end position="414"/>
    </location>
</feature>
<evidence type="ECO:0000256" key="3">
    <source>
        <dbReference type="ARBA" id="ARBA00022553"/>
    </source>
</evidence>
<feature type="chain" id="PRO_5016414324" description="histidine kinase" evidence="9">
    <location>
        <begin position="40"/>
        <end position="690"/>
    </location>
</feature>
<dbReference type="Gene3D" id="3.30.565.10">
    <property type="entry name" value="Histidine kinase-like ATPase, C-terminal domain"/>
    <property type="match status" value="1"/>
</dbReference>
<dbReference type="SMART" id="SM00387">
    <property type="entry name" value="HATPase_c"/>
    <property type="match status" value="1"/>
</dbReference>